<keyword evidence="2" id="KW-1185">Reference proteome</keyword>
<comment type="caution">
    <text evidence="1">The sequence shown here is derived from an EMBL/GenBank/DDBJ whole genome shotgun (WGS) entry which is preliminary data.</text>
</comment>
<accession>A0ABP0QBY4</accession>
<evidence type="ECO:0000313" key="1">
    <source>
        <dbReference type="EMBL" id="CAK9085518.1"/>
    </source>
</evidence>
<dbReference type="EMBL" id="CAXAMM010039307">
    <property type="protein sequence ID" value="CAK9085518.1"/>
    <property type="molecule type" value="Genomic_DNA"/>
</dbReference>
<evidence type="ECO:0000313" key="2">
    <source>
        <dbReference type="Proteomes" id="UP001642464"/>
    </source>
</evidence>
<organism evidence="1 2">
    <name type="scientific">Durusdinium trenchii</name>
    <dbReference type="NCBI Taxonomy" id="1381693"/>
    <lineage>
        <taxon>Eukaryota</taxon>
        <taxon>Sar</taxon>
        <taxon>Alveolata</taxon>
        <taxon>Dinophyceae</taxon>
        <taxon>Suessiales</taxon>
        <taxon>Symbiodiniaceae</taxon>
        <taxon>Durusdinium</taxon>
    </lineage>
</organism>
<sequence length="406" mass="46471">MAERRNKANKLDQYDWDGEASVETETPSEVPMPKHLMPLALPAPAPSSADESKGVDVVNRIEVLESELLQLKKRQEAMEQKHLDVEAIRRGQLDCLSERVYEAEKTQRQVQERTDDAIEKARAAFQKTASDMEHERANLMCVINQVNQNFEHLSREMAQLSDHVTRTQQDLLQLQQEVAERCVDDATGFAHQLAQLEEHHGGHLHEIRESQHSLSQQILEMQCQLMPVVEQDRSMGSFKQEVGVYLEQVMRQSRESEAQCRSLADQLSRLRKEVSMSIADEVRRHMKDSAVEDRRPMDPPRSSMSHVGAVRSETRGHQANQVTDDSAKVWLDADRPSVAYDERFKKSRAFPQAKDSEESASQDYRLLELLMAQEDRPDRSIGSSVRMREPLRWPSAETSGMVGYQT</sequence>
<dbReference type="Proteomes" id="UP001642464">
    <property type="component" value="Unassembled WGS sequence"/>
</dbReference>
<name>A0ABP0QBY4_9DINO</name>
<gene>
    <name evidence="1" type="ORF">SCF082_LOCUS40506</name>
</gene>
<protein>
    <submittedName>
        <fullName evidence="1">Uncharacterized protein</fullName>
    </submittedName>
</protein>
<reference evidence="1 2" key="1">
    <citation type="submission" date="2024-02" db="EMBL/GenBank/DDBJ databases">
        <authorList>
            <person name="Chen Y."/>
            <person name="Shah S."/>
            <person name="Dougan E. K."/>
            <person name="Thang M."/>
            <person name="Chan C."/>
        </authorList>
    </citation>
    <scope>NUCLEOTIDE SEQUENCE [LARGE SCALE GENOMIC DNA]</scope>
</reference>
<proteinExistence type="predicted"/>